<reference evidence="2" key="1">
    <citation type="submission" date="2023-07" db="EMBL/GenBank/DDBJ databases">
        <title>Shewanella mangrovi sp. nov., an acetaldehyde- degrading bacterium isolated from mangrove sediment.</title>
        <authorList>
            <person name="Liu Y."/>
        </authorList>
    </citation>
    <scope>NUCLEOTIDE SEQUENCE [LARGE SCALE GENOMIC DNA]</scope>
    <source>
        <strain evidence="2">C32</strain>
    </source>
</reference>
<dbReference type="Proteomes" id="UP001201549">
    <property type="component" value="Unassembled WGS sequence"/>
</dbReference>
<organism evidence="1 2">
    <name type="scientific">Shewanella electrica</name>
    <dbReference type="NCBI Taxonomy" id="515560"/>
    <lineage>
        <taxon>Bacteria</taxon>
        <taxon>Pseudomonadati</taxon>
        <taxon>Pseudomonadota</taxon>
        <taxon>Gammaproteobacteria</taxon>
        <taxon>Alteromonadales</taxon>
        <taxon>Shewanellaceae</taxon>
        <taxon>Shewanella</taxon>
    </lineage>
</organism>
<comment type="caution">
    <text evidence="1">The sequence shown here is derived from an EMBL/GenBank/DDBJ whole genome shotgun (WGS) entry which is preliminary data.</text>
</comment>
<accession>A0ABT2FSB0</accession>
<gene>
    <name evidence="1" type="ORF">L9G74_19060</name>
</gene>
<dbReference type="EMBL" id="JAKOGG010000022">
    <property type="protein sequence ID" value="MCS4558540.1"/>
    <property type="molecule type" value="Genomic_DNA"/>
</dbReference>
<proteinExistence type="predicted"/>
<protein>
    <submittedName>
        <fullName evidence="1">Uncharacterized protein</fullName>
    </submittedName>
</protein>
<keyword evidence="2" id="KW-1185">Reference proteome</keyword>
<evidence type="ECO:0000313" key="2">
    <source>
        <dbReference type="Proteomes" id="UP001201549"/>
    </source>
</evidence>
<evidence type="ECO:0000313" key="1">
    <source>
        <dbReference type="EMBL" id="MCS4558540.1"/>
    </source>
</evidence>
<sequence length="183" mass="20727">MAFKAQGLKEVTKELERIRAKVAPDIEAAVNAATTYGEKLAIDTIFNRYGFRERSYVAQHFSLSFDRRTLQGRIAARMRPSSFTRYASSVHTKTSKHGKPLPAGFSINVMRNQPVWFKGAFQFLGKNGNVLIASRRKGDNSWRNVKGHVKYGPSVGGSFGVIREDIEPTIVAYLLERYQKRNR</sequence>
<name>A0ABT2FSB0_9GAMM</name>
<dbReference type="RefSeq" id="WP_238898358.1">
    <property type="nucleotide sequence ID" value="NZ_JAKOGG010000022.1"/>
</dbReference>